<dbReference type="AlphaFoldDB" id="A0A143C0X7"/>
<evidence type="ECO:0000313" key="1">
    <source>
        <dbReference type="EMBL" id="AMW11044.1"/>
    </source>
</evidence>
<dbReference type="EMBL" id="CP015098">
    <property type="protein sequence ID" value="AMW11044.1"/>
    <property type="molecule type" value="Genomic_DNA"/>
</dbReference>
<reference evidence="2" key="1">
    <citation type="submission" date="2016-04" db="EMBL/GenBank/DDBJ databases">
        <authorList>
            <person name="Zhang B."/>
        </authorList>
    </citation>
    <scope>NUCLEOTIDE SEQUENCE [LARGE SCALE GENOMIC DNA]</scope>
    <source>
        <strain evidence="2">S10</strain>
    </source>
</reference>
<gene>
    <name evidence="1" type="ORF">A4E84_16930</name>
</gene>
<organism evidence="1 2">
    <name type="scientific">Streptomyces qaidamensis</name>
    <dbReference type="NCBI Taxonomy" id="1783515"/>
    <lineage>
        <taxon>Bacteria</taxon>
        <taxon>Bacillati</taxon>
        <taxon>Actinomycetota</taxon>
        <taxon>Actinomycetes</taxon>
        <taxon>Kitasatosporales</taxon>
        <taxon>Streptomycetaceae</taxon>
        <taxon>Streptomyces</taxon>
        <taxon>Streptomyces aurantiacus group</taxon>
    </lineage>
</organism>
<accession>A0A143C0X7</accession>
<dbReference type="STRING" id="1783515.A4E84_16930"/>
<protein>
    <submittedName>
        <fullName evidence="1">Mobile element transfer</fullName>
    </submittedName>
</protein>
<dbReference type="KEGG" id="stsi:A4E84_16930"/>
<dbReference type="RefSeq" id="WP_062927392.1">
    <property type="nucleotide sequence ID" value="NZ_CP015098.1"/>
</dbReference>
<proteinExistence type="predicted"/>
<dbReference type="Proteomes" id="UP000076096">
    <property type="component" value="Chromosome"/>
</dbReference>
<dbReference type="Pfam" id="PF05122">
    <property type="entry name" value="SpdB"/>
    <property type="match status" value="1"/>
</dbReference>
<dbReference type="InterPro" id="IPR007806">
    <property type="entry name" value="SpdB"/>
</dbReference>
<name>A0A143C0X7_9ACTN</name>
<sequence length="63" mass="6879">MPAPKRFRHVSRIGPVQVGTSYDGRGREKHTAACTAPRCGFSADYDSRAAAELAARTHHCPVR</sequence>
<keyword evidence="2" id="KW-1185">Reference proteome</keyword>
<evidence type="ECO:0000313" key="2">
    <source>
        <dbReference type="Proteomes" id="UP000076096"/>
    </source>
</evidence>